<evidence type="ECO:0008006" key="4">
    <source>
        <dbReference type="Google" id="ProtNLM"/>
    </source>
</evidence>
<evidence type="ECO:0000313" key="3">
    <source>
        <dbReference type="Proteomes" id="UP001323798"/>
    </source>
</evidence>
<proteinExistence type="predicted"/>
<protein>
    <recommendedName>
        <fullName evidence="4">PilN domain-containing protein</fullName>
    </recommendedName>
</protein>
<evidence type="ECO:0000256" key="1">
    <source>
        <dbReference type="SAM" id="Phobius"/>
    </source>
</evidence>
<keyword evidence="3" id="KW-1185">Reference proteome</keyword>
<feature type="transmembrane region" description="Helical" evidence="1">
    <location>
        <begin position="35"/>
        <end position="60"/>
    </location>
</feature>
<keyword evidence="1" id="KW-1133">Transmembrane helix</keyword>
<name>A0ABZ0SP69_9MICO</name>
<sequence length="216" mass="22666">MARRLEPAYAGVPRVNLMPRSETDRREREALGRKWMWGVLGAILVACMIIAAAFGLTWVANERLAAEQAQTNQLVTELVGLSDVSGALASQRELTQFRAQAMGSDFAWAPVIGAVTSALPGGTTLTGFDVTSGGNPVTGSDPKTAVGLVGTFTVNSATPLDMASTVRAVRGASGVMAADGMAVTASNVVVGQYQYELSVTFNQTIYSGQYDTKVAK</sequence>
<keyword evidence="1" id="KW-0812">Transmembrane</keyword>
<dbReference type="EMBL" id="CP139368">
    <property type="protein sequence ID" value="WPR91152.1"/>
    <property type="molecule type" value="Genomic_DNA"/>
</dbReference>
<evidence type="ECO:0000313" key="2">
    <source>
        <dbReference type="EMBL" id="WPR91152.1"/>
    </source>
</evidence>
<dbReference type="RefSeq" id="WP_320943853.1">
    <property type="nucleotide sequence ID" value="NZ_BAABEU010000007.1"/>
</dbReference>
<accession>A0ABZ0SP69</accession>
<gene>
    <name evidence="2" type="ORF">SM116_07665</name>
</gene>
<organism evidence="2 3">
    <name type="scientific">Microbacterium rhizosphaerae</name>
    <dbReference type="NCBI Taxonomy" id="1678237"/>
    <lineage>
        <taxon>Bacteria</taxon>
        <taxon>Bacillati</taxon>
        <taxon>Actinomycetota</taxon>
        <taxon>Actinomycetes</taxon>
        <taxon>Micrococcales</taxon>
        <taxon>Microbacteriaceae</taxon>
        <taxon>Microbacterium</taxon>
    </lineage>
</organism>
<reference evidence="2 3" key="1">
    <citation type="submission" date="2023-11" db="EMBL/GenBank/DDBJ databases">
        <title>Genome sequence of Microbacterium rhizosphaerae KACC 19337.</title>
        <authorList>
            <person name="Choi H."/>
            <person name="Kim S."/>
            <person name="Kim Y."/>
            <person name="Kwon S.-W."/>
            <person name="Heo J."/>
        </authorList>
    </citation>
    <scope>NUCLEOTIDE SEQUENCE [LARGE SCALE GENOMIC DNA]</scope>
    <source>
        <strain evidence="2 3">KACC 19337</strain>
    </source>
</reference>
<dbReference type="Proteomes" id="UP001323798">
    <property type="component" value="Chromosome"/>
</dbReference>
<keyword evidence="1" id="KW-0472">Membrane</keyword>